<gene>
    <name evidence="2" type="ORF">ACFQ3W_09050</name>
</gene>
<evidence type="ECO:0000313" key="3">
    <source>
        <dbReference type="Proteomes" id="UP001597262"/>
    </source>
</evidence>
<dbReference type="Gene3D" id="3.40.50.720">
    <property type="entry name" value="NAD(P)-binding Rossmann-like Domain"/>
    <property type="match status" value="1"/>
</dbReference>
<reference evidence="3" key="1">
    <citation type="journal article" date="2019" name="Int. J. Syst. Evol. Microbiol.">
        <title>The Global Catalogue of Microorganisms (GCM) 10K type strain sequencing project: providing services to taxonomists for standard genome sequencing and annotation.</title>
        <authorList>
            <consortium name="The Broad Institute Genomics Platform"/>
            <consortium name="The Broad Institute Genome Sequencing Center for Infectious Disease"/>
            <person name="Wu L."/>
            <person name="Ma J."/>
        </authorList>
    </citation>
    <scope>NUCLEOTIDE SEQUENCE [LARGE SCALE GENOMIC DNA]</scope>
    <source>
        <strain evidence="3">CCUG 59189</strain>
    </source>
</reference>
<dbReference type="PANTHER" id="PTHR48079">
    <property type="entry name" value="PROTEIN YEEZ"/>
    <property type="match status" value="1"/>
</dbReference>
<dbReference type="InterPro" id="IPR036291">
    <property type="entry name" value="NAD(P)-bd_dom_sf"/>
</dbReference>
<dbReference type="SUPFAM" id="SSF51735">
    <property type="entry name" value="NAD(P)-binding Rossmann-fold domains"/>
    <property type="match status" value="1"/>
</dbReference>
<proteinExistence type="predicted"/>
<dbReference type="Proteomes" id="UP001597262">
    <property type="component" value="Unassembled WGS sequence"/>
</dbReference>
<feature type="domain" description="NAD-dependent epimerase/dehydratase" evidence="1">
    <location>
        <begin position="8"/>
        <end position="157"/>
    </location>
</feature>
<dbReference type="InterPro" id="IPR001509">
    <property type="entry name" value="Epimerase_deHydtase"/>
</dbReference>
<keyword evidence="3" id="KW-1185">Reference proteome</keyword>
<name>A0ABW3RVZ0_9BACL</name>
<dbReference type="RefSeq" id="WP_379318845.1">
    <property type="nucleotide sequence ID" value="NZ_JBHTLM010000005.1"/>
</dbReference>
<dbReference type="EMBL" id="JBHTLM010000005">
    <property type="protein sequence ID" value="MFD1176447.1"/>
    <property type="molecule type" value="Genomic_DNA"/>
</dbReference>
<accession>A0ABW3RVZ0</accession>
<dbReference type="PANTHER" id="PTHR48079:SF6">
    <property type="entry name" value="NAD(P)-BINDING DOMAIN-CONTAINING PROTEIN-RELATED"/>
    <property type="match status" value="1"/>
</dbReference>
<sequence length="163" mass="17499">MRLRDKVVLVTGVSGTVGDKIAANCLSEGAKVKGLIRNKEKIPLCDELGITPIIGDLTDKEAIKEALKDVNIVIHAAAYLGGDRTTAEESNIQGVQVLVDASISVGVERFVHISTVSVYGHFEGDVELDETSDLAYGHSEVYISTKCESERILQDAITSDLNV</sequence>
<dbReference type="InterPro" id="IPR051783">
    <property type="entry name" value="NAD(P)-dependent_oxidoreduct"/>
</dbReference>
<protein>
    <submittedName>
        <fullName evidence="2">NAD-dependent epimerase/dehydratase family protein</fullName>
    </submittedName>
</protein>
<evidence type="ECO:0000313" key="2">
    <source>
        <dbReference type="EMBL" id="MFD1176447.1"/>
    </source>
</evidence>
<comment type="caution">
    <text evidence="2">The sequence shown here is derived from an EMBL/GenBank/DDBJ whole genome shotgun (WGS) entry which is preliminary data.</text>
</comment>
<dbReference type="Pfam" id="PF01370">
    <property type="entry name" value="Epimerase"/>
    <property type="match status" value="1"/>
</dbReference>
<organism evidence="2 3">
    <name type="scientific">Paenibacillus puldeungensis</name>
    <dbReference type="NCBI Taxonomy" id="696536"/>
    <lineage>
        <taxon>Bacteria</taxon>
        <taxon>Bacillati</taxon>
        <taxon>Bacillota</taxon>
        <taxon>Bacilli</taxon>
        <taxon>Bacillales</taxon>
        <taxon>Paenibacillaceae</taxon>
        <taxon>Paenibacillus</taxon>
    </lineage>
</organism>
<evidence type="ECO:0000259" key="1">
    <source>
        <dbReference type="Pfam" id="PF01370"/>
    </source>
</evidence>